<dbReference type="AlphaFoldDB" id="A0A8S1XW62"/>
<dbReference type="Proteomes" id="UP000689195">
    <property type="component" value="Unassembled WGS sequence"/>
</dbReference>
<keyword evidence="4" id="KW-1185">Reference proteome</keyword>
<feature type="region of interest" description="Disordered" evidence="2">
    <location>
        <begin position="52"/>
        <end position="76"/>
    </location>
</feature>
<organism evidence="3 4">
    <name type="scientific">Paramecium pentaurelia</name>
    <dbReference type="NCBI Taxonomy" id="43138"/>
    <lineage>
        <taxon>Eukaryota</taxon>
        <taxon>Sar</taxon>
        <taxon>Alveolata</taxon>
        <taxon>Ciliophora</taxon>
        <taxon>Intramacronucleata</taxon>
        <taxon>Oligohymenophorea</taxon>
        <taxon>Peniculida</taxon>
        <taxon>Parameciidae</taxon>
        <taxon>Paramecium</taxon>
    </lineage>
</organism>
<gene>
    <name evidence="3" type="ORF">PPENT_87.1.T1410111</name>
</gene>
<sequence length="407" mass="50215">MNAPFPEKMIEKFNKQMEVFVKHEELLQKQRQAYEQKLNNIFDRNLQLEEKDRSMHEQKQKKDKKQAANELWQQEQKQNEKEIQQKLFEIQQKIKYEEFKRKTDDLMTQLDNNLRKLNLHYLEKQEKKEKYLNDFINQKQQTLNTSMQITESHHQNVYSNYQQQMKRIQEICQLKLKQYQSKIKQINQQKLSQIDLLNQKAQQNSEHQENIKYKSYQIYQNKLSKLQNKMNYFQDKINQIEKKRLQQLQMNYLQEQDMNQKRNDVRAKSENIYRNKSINILNKQLEKDKSFQFVQQQNQMELQQKLQRLNQKWQIQQNQVQKADQLKQSYFSSLEQKITQRDQRLQDQIQNKLDIQKRRLKVIEDMERQKRDLLFKLEQDKVPFTNTSEMKYLYSTPKQQQSKLFIT</sequence>
<keyword evidence="1" id="KW-0175">Coiled coil</keyword>
<evidence type="ECO:0000256" key="1">
    <source>
        <dbReference type="SAM" id="Coils"/>
    </source>
</evidence>
<accession>A0A8S1XW62</accession>
<comment type="caution">
    <text evidence="3">The sequence shown here is derived from an EMBL/GenBank/DDBJ whole genome shotgun (WGS) entry which is preliminary data.</text>
</comment>
<evidence type="ECO:0000313" key="3">
    <source>
        <dbReference type="EMBL" id="CAD8205701.1"/>
    </source>
</evidence>
<evidence type="ECO:0000313" key="4">
    <source>
        <dbReference type="Proteomes" id="UP000689195"/>
    </source>
</evidence>
<proteinExistence type="predicted"/>
<protein>
    <submittedName>
        <fullName evidence="3">Uncharacterized protein</fullName>
    </submittedName>
</protein>
<name>A0A8S1XW62_9CILI</name>
<feature type="coiled-coil region" evidence="1">
    <location>
        <begin position="216"/>
        <end position="243"/>
    </location>
</feature>
<evidence type="ECO:0000256" key="2">
    <source>
        <dbReference type="SAM" id="MobiDB-lite"/>
    </source>
</evidence>
<reference evidence="3" key="1">
    <citation type="submission" date="2021-01" db="EMBL/GenBank/DDBJ databases">
        <authorList>
            <consortium name="Genoscope - CEA"/>
            <person name="William W."/>
        </authorList>
    </citation>
    <scope>NUCLEOTIDE SEQUENCE</scope>
</reference>
<dbReference type="EMBL" id="CAJJDO010000141">
    <property type="protein sequence ID" value="CAD8205701.1"/>
    <property type="molecule type" value="Genomic_DNA"/>
</dbReference>